<name>A0A1X0RKC3_RHIZD</name>
<organism evidence="1 2">
    <name type="scientific">Rhizopus microsporus</name>
    <dbReference type="NCBI Taxonomy" id="58291"/>
    <lineage>
        <taxon>Eukaryota</taxon>
        <taxon>Fungi</taxon>
        <taxon>Fungi incertae sedis</taxon>
        <taxon>Mucoromycota</taxon>
        <taxon>Mucoromycotina</taxon>
        <taxon>Mucoromycetes</taxon>
        <taxon>Mucorales</taxon>
        <taxon>Mucorineae</taxon>
        <taxon>Rhizopodaceae</taxon>
        <taxon>Rhizopus</taxon>
    </lineage>
</organism>
<dbReference type="EMBL" id="KV921667">
    <property type="protein sequence ID" value="ORE12440.1"/>
    <property type="molecule type" value="Genomic_DNA"/>
</dbReference>
<reference evidence="1 2" key="1">
    <citation type="journal article" date="2016" name="Proc. Natl. Acad. Sci. U.S.A.">
        <title>Lipid metabolic changes in an early divergent fungus govern the establishment of a mutualistic symbiosis with endobacteria.</title>
        <authorList>
            <person name="Lastovetsky O.A."/>
            <person name="Gaspar M.L."/>
            <person name="Mondo S.J."/>
            <person name="LaButti K.M."/>
            <person name="Sandor L."/>
            <person name="Grigoriev I.V."/>
            <person name="Henry S.A."/>
            <person name="Pawlowska T.E."/>
        </authorList>
    </citation>
    <scope>NUCLEOTIDE SEQUENCE [LARGE SCALE GENOMIC DNA]</scope>
    <source>
        <strain evidence="1 2">ATCC 11559</strain>
    </source>
</reference>
<feature type="non-terminal residue" evidence="1">
    <location>
        <position position="62"/>
    </location>
</feature>
<dbReference type="AlphaFoldDB" id="A0A1X0RKC3"/>
<proteinExistence type="predicted"/>
<gene>
    <name evidence="1" type="ORF">BCV71DRAFT_281412</name>
</gene>
<evidence type="ECO:0000313" key="2">
    <source>
        <dbReference type="Proteomes" id="UP000242381"/>
    </source>
</evidence>
<evidence type="ECO:0000313" key="1">
    <source>
        <dbReference type="EMBL" id="ORE12440.1"/>
    </source>
</evidence>
<accession>A0A1X0RKC3</accession>
<dbReference type="Proteomes" id="UP000242381">
    <property type="component" value="Unassembled WGS sequence"/>
</dbReference>
<protein>
    <submittedName>
        <fullName evidence="1">Uncharacterized protein</fullName>
    </submittedName>
</protein>
<sequence>MENINELTREQIQELLDLSKRLKEQEIRNDTIDIQTLPEDILDDLETTSKAALKIKLKRFAK</sequence>